<dbReference type="GO" id="GO:0046872">
    <property type="term" value="F:metal ion binding"/>
    <property type="evidence" value="ECO:0007669"/>
    <property type="project" value="UniProtKB-KW"/>
</dbReference>
<dbReference type="InterPro" id="IPR050884">
    <property type="entry name" value="CNP_phosphodiesterase-III"/>
</dbReference>
<dbReference type="PANTHER" id="PTHR42988">
    <property type="entry name" value="PHOSPHOHYDROLASE"/>
    <property type="match status" value="1"/>
</dbReference>
<dbReference type="InterPro" id="IPR042283">
    <property type="entry name" value="GpdQ_catalytic"/>
</dbReference>
<sequence length="296" mass="32499">MQRDSVTVGIVSDTHFWLDSPNGFGQQLQQHTRHIQAVLLEELQAAQLDLAVHLGDITCGGGNFGMSAAEFDRTLDWYLEGLQQLPFPVHLLPGNHDAVLGQTYDEVSRALGLESGLGRTIELPEVGAQLELLHSQGHDADMINEALPLDPTYGYVQPEELARFEAALSSAGSRNVIVFTHQLLMEMSNANSPTASSKTTANRRSVLDILERHDKVRAVFQGHVHVYDVHPVGGVTFVVAPPIIVSPYAWLELRLSPTDATLQPHILPLPDWADQGAGNPWPVDWSPLHMPFPVVN</sequence>
<protein>
    <recommendedName>
        <fullName evidence="5">Calcineurin-like phosphoesterase domain-containing protein</fullName>
    </recommendedName>
</protein>
<dbReference type="InterPro" id="IPR042281">
    <property type="entry name" value="GpdQ_beta-strand"/>
</dbReference>
<dbReference type="Gene3D" id="3.60.21.40">
    <property type="entry name" value="GpdQ, catalytic alpha/beta sandwich domain"/>
    <property type="match status" value="1"/>
</dbReference>
<proteinExistence type="inferred from homology"/>
<comment type="similarity">
    <text evidence="4">Belongs to the cyclic nucleotide phosphodiesterase class-III family.</text>
</comment>
<organism evidence="6">
    <name type="scientific">Caldilineaceae bacterium SB0662_bin_9</name>
    <dbReference type="NCBI Taxonomy" id="2605258"/>
    <lineage>
        <taxon>Bacteria</taxon>
        <taxon>Bacillati</taxon>
        <taxon>Chloroflexota</taxon>
        <taxon>Caldilineae</taxon>
        <taxon>Caldilineales</taxon>
        <taxon>Caldilineaceae</taxon>
    </lineage>
</organism>
<keyword evidence="3" id="KW-0408">Iron</keyword>
<dbReference type="InterPro" id="IPR004843">
    <property type="entry name" value="Calcineurin-like_PHP"/>
</dbReference>
<dbReference type="Gene3D" id="3.30.750.180">
    <property type="entry name" value="GpdQ, beta-strand dimerisation domain"/>
    <property type="match status" value="1"/>
</dbReference>
<dbReference type="InterPro" id="IPR029052">
    <property type="entry name" value="Metallo-depent_PP-like"/>
</dbReference>
<evidence type="ECO:0000259" key="5">
    <source>
        <dbReference type="Pfam" id="PF00149"/>
    </source>
</evidence>
<gene>
    <name evidence="6" type="ORF">F4Y08_10240</name>
</gene>
<evidence type="ECO:0000256" key="4">
    <source>
        <dbReference type="ARBA" id="ARBA00025742"/>
    </source>
</evidence>
<evidence type="ECO:0000256" key="1">
    <source>
        <dbReference type="ARBA" id="ARBA00022723"/>
    </source>
</evidence>
<accession>A0A6B1DUG9</accession>
<comment type="caution">
    <text evidence="6">The sequence shown here is derived from an EMBL/GenBank/DDBJ whole genome shotgun (WGS) entry which is preliminary data.</text>
</comment>
<evidence type="ECO:0000256" key="2">
    <source>
        <dbReference type="ARBA" id="ARBA00022801"/>
    </source>
</evidence>
<keyword evidence="2" id="KW-0378">Hydrolase</keyword>
<evidence type="ECO:0000256" key="3">
    <source>
        <dbReference type="ARBA" id="ARBA00023004"/>
    </source>
</evidence>
<dbReference type="Pfam" id="PF00149">
    <property type="entry name" value="Metallophos"/>
    <property type="match status" value="1"/>
</dbReference>
<evidence type="ECO:0000313" key="6">
    <source>
        <dbReference type="EMBL" id="MYD90697.1"/>
    </source>
</evidence>
<feature type="domain" description="Calcineurin-like phosphoesterase" evidence="5">
    <location>
        <begin position="7"/>
        <end position="227"/>
    </location>
</feature>
<dbReference type="EMBL" id="VXPY01000073">
    <property type="protein sequence ID" value="MYD90697.1"/>
    <property type="molecule type" value="Genomic_DNA"/>
</dbReference>
<keyword evidence="1" id="KW-0479">Metal-binding</keyword>
<dbReference type="AlphaFoldDB" id="A0A6B1DUG9"/>
<reference evidence="6" key="1">
    <citation type="submission" date="2019-09" db="EMBL/GenBank/DDBJ databases">
        <title>Characterisation of the sponge microbiome using genome-centric metagenomics.</title>
        <authorList>
            <person name="Engelberts J.P."/>
            <person name="Robbins S.J."/>
            <person name="De Goeij J.M."/>
            <person name="Aranda M."/>
            <person name="Bell S.C."/>
            <person name="Webster N.S."/>
        </authorList>
    </citation>
    <scope>NUCLEOTIDE SEQUENCE</scope>
    <source>
        <strain evidence="6">SB0662_bin_9</strain>
    </source>
</reference>
<dbReference type="SUPFAM" id="SSF56300">
    <property type="entry name" value="Metallo-dependent phosphatases"/>
    <property type="match status" value="1"/>
</dbReference>
<name>A0A6B1DUG9_9CHLR</name>
<dbReference type="GO" id="GO:0016787">
    <property type="term" value="F:hydrolase activity"/>
    <property type="evidence" value="ECO:0007669"/>
    <property type="project" value="UniProtKB-KW"/>
</dbReference>
<dbReference type="PANTHER" id="PTHR42988:SF2">
    <property type="entry name" value="CYCLIC NUCLEOTIDE PHOSPHODIESTERASE CBUA0032-RELATED"/>
    <property type="match status" value="1"/>
</dbReference>